<dbReference type="Pfam" id="PF00098">
    <property type="entry name" value="zf-CCHC"/>
    <property type="match status" value="2"/>
</dbReference>
<organism evidence="4 5">
    <name type="scientific">Daphnia magna</name>
    <dbReference type="NCBI Taxonomy" id="35525"/>
    <lineage>
        <taxon>Eukaryota</taxon>
        <taxon>Metazoa</taxon>
        <taxon>Ecdysozoa</taxon>
        <taxon>Arthropoda</taxon>
        <taxon>Crustacea</taxon>
        <taxon>Branchiopoda</taxon>
        <taxon>Diplostraca</taxon>
        <taxon>Cladocera</taxon>
        <taxon>Anomopoda</taxon>
        <taxon>Daphniidae</taxon>
        <taxon>Daphnia</taxon>
    </lineage>
</organism>
<dbReference type="InterPro" id="IPR001878">
    <property type="entry name" value="Znf_CCHC"/>
</dbReference>
<dbReference type="InterPro" id="IPR036875">
    <property type="entry name" value="Znf_CCHC_sf"/>
</dbReference>
<keyword evidence="1" id="KW-0479">Metal-binding</keyword>
<keyword evidence="1" id="KW-0862">Zinc</keyword>
<dbReference type="SMART" id="SM00343">
    <property type="entry name" value="ZnF_C2HC"/>
    <property type="match status" value="2"/>
</dbReference>
<dbReference type="InterPro" id="IPR021109">
    <property type="entry name" value="Peptidase_aspartic_dom_sf"/>
</dbReference>
<accession>A0ABQ9Z0T4</accession>
<dbReference type="SUPFAM" id="SSF50630">
    <property type="entry name" value="Acid proteases"/>
    <property type="match status" value="1"/>
</dbReference>
<comment type="caution">
    <text evidence="4">The sequence shown here is derived from an EMBL/GenBank/DDBJ whole genome shotgun (WGS) entry which is preliminary data.</text>
</comment>
<dbReference type="SUPFAM" id="SSF57756">
    <property type="entry name" value="Retrovirus zinc finger-like domains"/>
    <property type="match status" value="1"/>
</dbReference>
<name>A0ABQ9Z0T4_9CRUS</name>
<evidence type="ECO:0000256" key="1">
    <source>
        <dbReference type="PROSITE-ProRule" id="PRU00047"/>
    </source>
</evidence>
<keyword evidence="1" id="KW-0863">Zinc-finger</keyword>
<dbReference type="PANTHER" id="PTHR46888:SF1">
    <property type="entry name" value="RIBONUCLEASE H"/>
    <property type="match status" value="1"/>
</dbReference>
<sequence length="304" mass="33154">MTSRARHEEWAMGVVGKQTPTTGSERMDLIEKLLEGLIRAVASRNASGAAAQQGERAKSQQDRSDNRSILKWTSDGKPICSRCKTEGHIGRECPTRANGQGGLRGRTPDEKVVCYGCEGIGHIRRDCPSSQREGEAPQQQQQQQVRFAGEGTEHVDPEVLAWPILKIDIQRIVVLDVWCWGKRVAAVIDTGAVVSVCSPKLVRELGITVTPWRANRLVSVDGRKIQPGRAAMLSVSDGRMTVEGEALVLDGDIDLLLGKDMLEKLGTRMKIGALPEIFIGDIAIGALVEEMMKEAPKLVVQKGC</sequence>
<dbReference type="Gene3D" id="4.10.60.10">
    <property type="entry name" value="Zinc finger, CCHC-type"/>
    <property type="match status" value="1"/>
</dbReference>
<dbReference type="CDD" id="cd00303">
    <property type="entry name" value="retropepsin_like"/>
    <property type="match status" value="1"/>
</dbReference>
<evidence type="ECO:0000313" key="4">
    <source>
        <dbReference type="EMBL" id="KAK4006494.1"/>
    </source>
</evidence>
<keyword evidence="5" id="KW-1185">Reference proteome</keyword>
<feature type="domain" description="CCHC-type" evidence="3">
    <location>
        <begin position="80"/>
        <end position="94"/>
    </location>
</feature>
<proteinExistence type="predicted"/>
<dbReference type="PANTHER" id="PTHR46888">
    <property type="entry name" value="ZINC KNUCKLE DOMAINCONTAINING PROTEIN-RELATED"/>
    <property type="match status" value="1"/>
</dbReference>
<feature type="compositionally biased region" description="Basic and acidic residues" evidence="2">
    <location>
        <begin position="55"/>
        <end position="68"/>
    </location>
</feature>
<feature type="region of interest" description="Disordered" evidence="2">
    <location>
        <begin position="128"/>
        <end position="147"/>
    </location>
</feature>
<feature type="region of interest" description="Disordered" evidence="2">
    <location>
        <begin position="48"/>
        <end position="73"/>
    </location>
</feature>
<dbReference type="Pfam" id="PF13650">
    <property type="entry name" value="Asp_protease_2"/>
    <property type="match status" value="1"/>
</dbReference>
<feature type="domain" description="CCHC-type" evidence="3">
    <location>
        <begin position="114"/>
        <end position="129"/>
    </location>
</feature>
<evidence type="ECO:0000313" key="5">
    <source>
        <dbReference type="Proteomes" id="UP001234178"/>
    </source>
</evidence>
<reference evidence="4 5" key="1">
    <citation type="journal article" date="2023" name="Nucleic Acids Res.">
        <title>The hologenome of Daphnia magna reveals possible DNA methylation and microbiome-mediated evolution of the host genome.</title>
        <authorList>
            <person name="Chaturvedi A."/>
            <person name="Li X."/>
            <person name="Dhandapani V."/>
            <person name="Marshall H."/>
            <person name="Kissane S."/>
            <person name="Cuenca-Cambronero M."/>
            <person name="Asole G."/>
            <person name="Calvet F."/>
            <person name="Ruiz-Romero M."/>
            <person name="Marangio P."/>
            <person name="Guigo R."/>
            <person name="Rago D."/>
            <person name="Mirbahai L."/>
            <person name="Eastwood N."/>
            <person name="Colbourne J.K."/>
            <person name="Zhou J."/>
            <person name="Mallon E."/>
            <person name="Orsini L."/>
        </authorList>
    </citation>
    <scope>NUCLEOTIDE SEQUENCE [LARGE SCALE GENOMIC DNA]</scope>
    <source>
        <strain evidence="4">LRV0_1</strain>
    </source>
</reference>
<gene>
    <name evidence="4" type="ORF">OUZ56_011648</name>
</gene>
<dbReference type="PROSITE" id="PS50158">
    <property type="entry name" value="ZF_CCHC"/>
    <property type="match status" value="2"/>
</dbReference>
<protein>
    <recommendedName>
        <fullName evidence="3">CCHC-type domain-containing protein</fullName>
    </recommendedName>
</protein>
<dbReference type="EMBL" id="JAOYFB010000002">
    <property type="protein sequence ID" value="KAK4006494.1"/>
    <property type="molecule type" value="Genomic_DNA"/>
</dbReference>
<dbReference type="Proteomes" id="UP001234178">
    <property type="component" value="Unassembled WGS sequence"/>
</dbReference>
<evidence type="ECO:0000256" key="2">
    <source>
        <dbReference type="SAM" id="MobiDB-lite"/>
    </source>
</evidence>
<dbReference type="Gene3D" id="2.40.70.10">
    <property type="entry name" value="Acid Proteases"/>
    <property type="match status" value="1"/>
</dbReference>
<evidence type="ECO:0000259" key="3">
    <source>
        <dbReference type="PROSITE" id="PS50158"/>
    </source>
</evidence>